<protein>
    <submittedName>
        <fullName evidence="1">Transposase</fullName>
    </submittedName>
</protein>
<comment type="caution">
    <text evidence="1">The sequence shown here is derived from an EMBL/GenBank/DDBJ whole genome shotgun (WGS) entry which is preliminary data.</text>
</comment>
<evidence type="ECO:0000313" key="2">
    <source>
        <dbReference type="Proteomes" id="UP001062776"/>
    </source>
</evidence>
<evidence type="ECO:0000313" key="1">
    <source>
        <dbReference type="EMBL" id="GBQ89919.1"/>
    </source>
</evidence>
<proteinExistence type="predicted"/>
<keyword evidence="2" id="KW-1185">Reference proteome</keyword>
<reference evidence="1" key="1">
    <citation type="submission" date="2013-04" db="EMBL/GenBank/DDBJ databases">
        <title>The genome sequencing project of 58 acetic acid bacteria.</title>
        <authorList>
            <person name="Okamoto-Kainuma A."/>
            <person name="Ishikawa M."/>
            <person name="Umino S."/>
            <person name="Koizumi Y."/>
            <person name="Shiwa Y."/>
            <person name="Yoshikawa H."/>
            <person name="Matsutani M."/>
            <person name="Matsushita K."/>
        </authorList>
    </citation>
    <scope>NUCLEOTIDE SEQUENCE</scope>
    <source>
        <strain evidence="1">NRIC 0535</strain>
    </source>
</reference>
<name>A0ABQ0Q3T9_9PROT</name>
<dbReference type="RefSeq" id="WP_264815799.1">
    <property type="nucleotide sequence ID" value="NZ_BAPV01000014.1"/>
</dbReference>
<accession>A0ABQ0Q3T9</accession>
<gene>
    <name evidence="1" type="ORF">AA0535_1920</name>
</gene>
<dbReference type="EMBL" id="BAPV01000014">
    <property type="protein sequence ID" value="GBQ89919.1"/>
    <property type="molecule type" value="Genomic_DNA"/>
</dbReference>
<organism evidence="1 2">
    <name type="scientific">Asaia krungthepensis NRIC 0535</name>
    <dbReference type="NCBI Taxonomy" id="1307925"/>
    <lineage>
        <taxon>Bacteria</taxon>
        <taxon>Pseudomonadati</taxon>
        <taxon>Pseudomonadota</taxon>
        <taxon>Alphaproteobacteria</taxon>
        <taxon>Acetobacterales</taxon>
        <taxon>Acetobacteraceae</taxon>
        <taxon>Asaia</taxon>
    </lineage>
</organism>
<dbReference type="Proteomes" id="UP001062776">
    <property type="component" value="Unassembled WGS sequence"/>
</dbReference>
<sequence length="168" mass="18940">MAEWRAGGWEHALQQGGDLRSHRIDAWSGVLLAAIEAEDDISRIELAEKPAAEHRVRFAPGVIWRCLDRHDMTVKKTVHASEQARPNVAERRAAWFDNQSDLDLARLVFIDETSVSTKMARLRGRSRRGTHCRMSVPHGHWKITTFIGGLRLSGMTAPMMLDGPMTCE</sequence>